<organism evidence="10 11">
    <name type="scientific">Candidatus Atopostipes pullistercoris</name>
    <dbReference type="NCBI Taxonomy" id="2838467"/>
    <lineage>
        <taxon>Bacteria</taxon>
        <taxon>Bacillati</taxon>
        <taxon>Bacillota</taxon>
        <taxon>Bacilli</taxon>
        <taxon>Lactobacillales</taxon>
        <taxon>Carnobacteriaceae</taxon>
        <taxon>Atopostipes</taxon>
    </lineage>
</organism>
<keyword evidence="4" id="KW-0997">Cell inner membrane</keyword>
<dbReference type="EMBL" id="DXAZ01000007">
    <property type="protein sequence ID" value="HIZ70254.1"/>
    <property type="molecule type" value="Genomic_DNA"/>
</dbReference>
<keyword evidence="7 9" id="KW-0472">Membrane</keyword>
<keyword evidence="5 9" id="KW-0812">Transmembrane</keyword>
<dbReference type="PANTHER" id="PTHR30574:SF1">
    <property type="entry name" value="SULPHUR TRANSPORT DOMAIN-CONTAINING PROTEIN"/>
    <property type="match status" value="1"/>
</dbReference>
<accession>A0A9D2JY54</accession>
<evidence type="ECO:0000313" key="10">
    <source>
        <dbReference type="EMBL" id="HIZ70254.1"/>
    </source>
</evidence>
<protein>
    <submittedName>
        <fullName evidence="10">YeeE/YedE family protein</fullName>
    </submittedName>
</protein>
<keyword evidence="2" id="KW-0813">Transport</keyword>
<comment type="caution">
    <text evidence="10">The sequence shown here is derived from an EMBL/GenBank/DDBJ whole genome shotgun (WGS) entry which is preliminary data.</text>
</comment>
<feature type="transmembrane region" description="Helical" evidence="9">
    <location>
        <begin position="271"/>
        <end position="291"/>
    </location>
</feature>
<feature type="transmembrane region" description="Helical" evidence="9">
    <location>
        <begin position="12"/>
        <end position="32"/>
    </location>
</feature>
<keyword evidence="3" id="KW-1003">Cell membrane</keyword>
<reference evidence="10" key="2">
    <citation type="submission" date="2021-04" db="EMBL/GenBank/DDBJ databases">
        <authorList>
            <person name="Gilroy R."/>
        </authorList>
    </citation>
    <scope>NUCLEOTIDE SEQUENCE</scope>
    <source>
        <strain evidence="10">CHK169-4300</strain>
    </source>
</reference>
<evidence type="ECO:0000256" key="8">
    <source>
        <dbReference type="ARBA" id="ARBA00035655"/>
    </source>
</evidence>
<evidence type="ECO:0000256" key="7">
    <source>
        <dbReference type="ARBA" id="ARBA00023136"/>
    </source>
</evidence>
<feature type="transmembrane region" description="Helical" evidence="9">
    <location>
        <begin position="164"/>
        <end position="182"/>
    </location>
</feature>
<evidence type="ECO:0000256" key="2">
    <source>
        <dbReference type="ARBA" id="ARBA00022448"/>
    </source>
</evidence>
<dbReference type="AlphaFoldDB" id="A0A9D2JY54"/>
<name>A0A9D2JY54_9LACT</name>
<feature type="transmembrane region" description="Helical" evidence="9">
    <location>
        <begin position="202"/>
        <end position="222"/>
    </location>
</feature>
<dbReference type="InterPro" id="IPR007272">
    <property type="entry name" value="Sulf_transp_TsuA/YedE"/>
</dbReference>
<evidence type="ECO:0000256" key="3">
    <source>
        <dbReference type="ARBA" id="ARBA00022475"/>
    </source>
</evidence>
<dbReference type="Proteomes" id="UP000824106">
    <property type="component" value="Unassembled WGS sequence"/>
</dbReference>
<evidence type="ECO:0000313" key="11">
    <source>
        <dbReference type="Proteomes" id="UP000824106"/>
    </source>
</evidence>
<sequence length="382" mass="42196">MNTVEEKAYLERFNWTQPILGAIVLIGMLFWGNHLKTTNVVLPMQLFIGVLMGIVLVRGRFGFAGGVKRIFVRGEGSLSKALLLMLSVTMVLFMGYQWMAAQNGAVPAYLAEEGQAIIPGTQNVFPVNISLIIGGFLFGFGMILSGGCASGTLTDFGEGEGRSFVTLIFFILSTIPGEWARYTLDNTGIGQIGFRTYLPEYFGYFGALLISMILVGITYWIVISYEKKRKKNGTYLDPKGDWEKDEKPLDEVEEYSFISFHTYHKLFIERISFKTTGLLFAALASFVLLFTGKAWGVTSAFSQTAVWGFTKLGVNFQTPVFQDLQAATADGLFTSGGIVRNTGLVFGSMIALLFANNFKFHYKMNTTDLAYYAFGGILLGFG</sequence>
<gene>
    <name evidence="10" type="ORF">H9808_00530</name>
</gene>
<comment type="subcellular location">
    <subcellularLocation>
        <location evidence="1">Cell inner membrane</location>
        <topology evidence="1">Multi-pass membrane protein</topology>
    </subcellularLocation>
</comment>
<proteinExistence type="inferred from homology"/>
<evidence type="ECO:0000256" key="4">
    <source>
        <dbReference type="ARBA" id="ARBA00022519"/>
    </source>
</evidence>
<feature type="non-terminal residue" evidence="10">
    <location>
        <position position="382"/>
    </location>
</feature>
<evidence type="ECO:0000256" key="6">
    <source>
        <dbReference type="ARBA" id="ARBA00022989"/>
    </source>
</evidence>
<evidence type="ECO:0000256" key="1">
    <source>
        <dbReference type="ARBA" id="ARBA00004429"/>
    </source>
</evidence>
<feature type="transmembrane region" description="Helical" evidence="9">
    <location>
        <begin position="129"/>
        <end position="152"/>
    </location>
</feature>
<reference evidence="10" key="1">
    <citation type="journal article" date="2021" name="PeerJ">
        <title>Extensive microbial diversity within the chicken gut microbiome revealed by metagenomics and culture.</title>
        <authorList>
            <person name="Gilroy R."/>
            <person name="Ravi A."/>
            <person name="Getino M."/>
            <person name="Pursley I."/>
            <person name="Horton D.L."/>
            <person name="Alikhan N.F."/>
            <person name="Baker D."/>
            <person name="Gharbi K."/>
            <person name="Hall N."/>
            <person name="Watson M."/>
            <person name="Adriaenssens E.M."/>
            <person name="Foster-Nyarko E."/>
            <person name="Jarju S."/>
            <person name="Secka A."/>
            <person name="Antonio M."/>
            <person name="Oren A."/>
            <person name="Chaudhuri R.R."/>
            <person name="La Ragione R."/>
            <person name="Hildebrand F."/>
            <person name="Pallen M.J."/>
        </authorList>
    </citation>
    <scope>NUCLEOTIDE SEQUENCE</scope>
    <source>
        <strain evidence="10">CHK169-4300</strain>
    </source>
</reference>
<feature type="transmembrane region" description="Helical" evidence="9">
    <location>
        <begin position="44"/>
        <end position="61"/>
    </location>
</feature>
<feature type="transmembrane region" description="Helical" evidence="9">
    <location>
        <begin position="81"/>
        <end position="99"/>
    </location>
</feature>
<evidence type="ECO:0000256" key="5">
    <source>
        <dbReference type="ARBA" id="ARBA00022692"/>
    </source>
</evidence>
<feature type="transmembrane region" description="Helical" evidence="9">
    <location>
        <begin position="338"/>
        <end position="355"/>
    </location>
</feature>
<dbReference type="GO" id="GO:0005886">
    <property type="term" value="C:plasma membrane"/>
    <property type="evidence" value="ECO:0007669"/>
    <property type="project" value="UniProtKB-SubCell"/>
</dbReference>
<keyword evidence="6 9" id="KW-1133">Transmembrane helix</keyword>
<comment type="similarity">
    <text evidence="8">Belongs to the TsuA/YedE (TC 9.B.102) family.</text>
</comment>
<evidence type="ECO:0000256" key="9">
    <source>
        <dbReference type="SAM" id="Phobius"/>
    </source>
</evidence>
<dbReference type="Pfam" id="PF04143">
    <property type="entry name" value="Sulf_transp"/>
    <property type="match status" value="1"/>
</dbReference>
<dbReference type="PANTHER" id="PTHR30574">
    <property type="entry name" value="INNER MEMBRANE PROTEIN YEDE"/>
    <property type="match status" value="1"/>
</dbReference>